<evidence type="ECO:0000256" key="2">
    <source>
        <dbReference type="ARBA" id="ARBA00022649"/>
    </source>
</evidence>
<keyword evidence="6 8" id="KW-0460">Magnesium</keyword>
<dbReference type="Pfam" id="PF01850">
    <property type="entry name" value="PIN"/>
    <property type="match status" value="1"/>
</dbReference>
<dbReference type="InterPro" id="IPR050556">
    <property type="entry name" value="Type_II_TA_system_RNase"/>
</dbReference>
<dbReference type="EMBL" id="CP019948">
    <property type="protein sequence ID" value="ARN79985.1"/>
    <property type="molecule type" value="Genomic_DNA"/>
</dbReference>
<evidence type="ECO:0000313" key="10">
    <source>
        <dbReference type="EMBL" id="ARN79985.1"/>
    </source>
</evidence>
<dbReference type="KEGG" id="mbry:B1812_01595"/>
<name>A0A1W6MQY8_9HYPH</name>
<comment type="cofactor">
    <cofactor evidence="1 8">
        <name>Mg(2+)</name>
        <dbReference type="ChEBI" id="CHEBI:18420"/>
    </cofactor>
</comment>
<dbReference type="EC" id="3.1.-.-" evidence="8"/>
<accession>A0A1W6MQY8</accession>
<dbReference type="Gene3D" id="3.40.50.1010">
    <property type="entry name" value="5'-nuclease"/>
    <property type="match status" value="1"/>
</dbReference>
<evidence type="ECO:0000256" key="3">
    <source>
        <dbReference type="ARBA" id="ARBA00022722"/>
    </source>
</evidence>
<feature type="binding site" evidence="8">
    <location>
        <position position="104"/>
    </location>
    <ligand>
        <name>Mg(2+)</name>
        <dbReference type="ChEBI" id="CHEBI:18420"/>
    </ligand>
</feature>
<evidence type="ECO:0000256" key="1">
    <source>
        <dbReference type="ARBA" id="ARBA00001946"/>
    </source>
</evidence>
<proteinExistence type="inferred from homology"/>
<dbReference type="AlphaFoldDB" id="A0A1W6MQY8"/>
<sequence>MIVLDTNVISELMRSAPNAAVRDWIAAQPRASLYTTSINCAEIFFGIRALPAGKRRAALAGAALSMFEQDFRGRILPVDARVAARYSEIVVTRRDAGAPIEAFDALIAATAAEAGAAVATRDVRGFQGCGVALIDPWQT</sequence>
<dbReference type="GO" id="GO:0090729">
    <property type="term" value="F:toxin activity"/>
    <property type="evidence" value="ECO:0007669"/>
    <property type="project" value="UniProtKB-KW"/>
</dbReference>
<dbReference type="GO" id="GO:0004540">
    <property type="term" value="F:RNA nuclease activity"/>
    <property type="evidence" value="ECO:0007669"/>
    <property type="project" value="InterPro"/>
</dbReference>
<dbReference type="InterPro" id="IPR002716">
    <property type="entry name" value="PIN_dom"/>
</dbReference>
<dbReference type="InterPro" id="IPR022907">
    <property type="entry name" value="VapC_family"/>
</dbReference>
<evidence type="ECO:0000256" key="5">
    <source>
        <dbReference type="ARBA" id="ARBA00022801"/>
    </source>
</evidence>
<keyword evidence="11" id="KW-1185">Reference proteome</keyword>
<keyword evidence="5 8" id="KW-0378">Hydrolase</keyword>
<dbReference type="SUPFAM" id="SSF88723">
    <property type="entry name" value="PIN domain-like"/>
    <property type="match status" value="1"/>
</dbReference>
<keyword evidence="2 8" id="KW-1277">Toxin-antitoxin system</keyword>
<organism evidence="10 11">
    <name type="scientific">Methylocystis bryophila</name>
    <dbReference type="NCBI Taxonomy" id="655015"/>
    <lineage>
        <taxon>Bacteria</taxon>
        <taxon>Pseudomonadati</taxon>
        <taxon>Pseudomonadota</taxon>
        <taxon>Alphaproteobacteria</taxon>
        <taxon>Hyphomicrobiales</taxon>
        <taxon>Methylocystaceae</taxon>
        <taxon>Methylocystis</taxon>
    </lineage>
</organism>
<dbReference type="PANTHER" id="PTHR33653">
    <property type="entry name" value="RIBONUCLEASE VAPC2"/>
    <property type="match status" value="1"/>
</dbReference>
<evidence type="ECO:0000259" key="9">
    <source>
        <dbReference type="Pfam" id="PF01850"/>
    </source>
</evidence>
<protein>
    <recommendedName>
        <fullName evidence="8">Ribonuclease VapC</fullName>
        <shortName evidence="8">RNase VapC</shortName>
        <ecNumber evidence="8">3.1.-.-</ecNumber>
    </recommendedName>
    <alternativeName>
        <fullName evidence="8">Toxin VapC</fullName>
    </alternativeName>
</protein>
<dbReference type="RefSeq" id="WP_085770040.1">
    <property type="nucleotide sequence ID" value="NZ_AP027149.1"/>
</dbReference>
<evidence type="ECO:0000256" key="7">
    <source>
        <dbReference type="ARBA" id="ARBA00038093"/>
    </source>
</evidence>
<keyword evidence="3 8" id="KW-0540">Nuclease</keyword>
<evidence type="ECO:0000256" key="8">
    <source>
        <dbReference type="HAMAP-Rule" id="MF_00265"/>
    </source>
</evidence>
<feature type="binding site" evidence="8">
    <location>
        <position position="5"/>
    </location>
    <ligand>
        <name>Mg(2+)</name>
        <dbReference type="ChEBI" id="CHEBI:18420"/>
    </ligand>
</feature>
<comment type="similarity">
    <text evidence="7 8">Belongs to the PINc/VapC protein family.</text>
</comment>
<keyword evidence="8" id="KW-0800">Toxin</keyword>
<comment type="function">
    <text evidence="8">Toxic component of a toxin-antitoxin (TA) system. An RNase.</text>
</comment>
<gene>
    <name evidence="8" type="primary">vapC</name>
    <name evidence="10" type="ORF">B1812_01595</name>
</gene>
<evidence type="ECO:0000256" key="4">
    <source>
        <dbReference type="ARBA" id="ARBA00022723"/>
    </source>
</evidence>
<dbReference type="GO" id="GO:0016787">
    <property type="term" value="F:hydrolase activity"/>
    <property type="evidence" value="ECO:0007669"/>
    <property type="project" value="UniProtKB-KW"/>
</dbReference>
<dbReference type="STRING" id="655015.B1812_01595"/>
<reference evidence="10 11" key="1">
    <citation type="submission" date="2017-02" db="EMBL/GenBank/DDBJ databases">
        <authorList>
            <person name="Peterson S.W."/>
        </authorList>
    </citation>
    <scope>NUCLEOTIDE SEQUENCE [LARGE SCALE GENOMIC DNA]</scope>
    <source>
        <strain evidence="10 11">S285</strain>
    </source>
</reference>
<dbReference type="OrthoDB" id="5458135at2"/>
<dbReference type="GO" id="GO:0000287">
    <property type="term" value="F:magnesium ion binding"/>
    <property type="evidence" value="ECO:0007669"/>
    <property type="project" value="UniProtKB-UniRule"/>
</dbReference>
<feature type="domain" description="PIN" evidence="9">
    <location>
        <begin position="2"/>
        <end position="124"/>
    </location>
</feature>
<dbReference type="HAMAP" id="MF_00265">
    <property type="entry name" value="VapC_Nob1"/>
    <property type="match status" value="1"/>
</dbReference>
<dbReference type="InterPro" id="IPR029060">
    <property type="entry name" value="PIN-like_dom_sf"/>
</dbReference>
<evidence type="ECO:0000313" key="11">
    <source>
        <dbReference type="Proteomes" id="UP000193978"/>
    </source>
</evidence>
<dbReference type="Proteomes" id="UP000193978">
    <property type="component" value="Chromosome"/>
</dbReference>
<dbReference type="PANTHER" id="PTHR33653:SF1">
    <property type="entry name" value="RIBONUCLEASE VAPC2"/>
    <property type="match status" value="1"/>
</dbReference>
<evidence type="ECO:0000256" key="6">
    <source>
        <dbReference type="ARBA" id="ARBA00022842"/>
    </source>
</evidence>
<keyword evidence="4 8" id="KW-0479">Metal-binding</keyword>